<protein>
    <submittedName>
        <fullName evidence="2">Formamidopyrimidine-DNA glycosylase</fullName>
        <ecNumber evidence="2">3.2.2.23</ecNumber>
    </submittedName>
</protein>
<name>A0A0F4VMT0_9HYPH</name>
<evidence type="ECO:0000313" key="2">
    <source>
        <dbReference type="EMBL" id="KJZ81997.1"/>
    </source>
</evidence>
<organism evidence="2 3">
    <name type="scientific">Candidatus Liberibacter solanacearum</name>
    <dbReference type="NCBI Taxonomy" id="556287"/>
    <lineage>
        <taxon>Bacteria</taxon>
        <taxon>Pseudomonadati</taxon>
        <taxon>Pseudomonadota</taxon>
        <taxon>Alphaproteobacteria</taxon>
        <taxon>Hyphomicrobiales</taxon>
        <taxon>Rhizobiaceae</taxon>
        <taxon>Liberibacter</taxon>
    </lineage>
</organism>
<dbReference type="PATRIC" id="fig|556287.9.peg.755"/>
<gene>
    <name evidence="2" type="ORF">DJ66_0730</name>
</gene>
<keyword evidence="3" id="KW-1185">Reference proteome</keyword>
<dbReference type="EMBL" id="JMTK01000002">
    <property type="protein sequence ID" value="KJZ81997.1"/>
    <property type="molecule type" value="Genomic_DNA"/>
</dbReference>
<dbReference type="EC" id="3.2.2.23" evidence="2"/>
<dbReference type="CDD" id="cd08966">
    <property type="entry name" value="EcFpg-like_N"/>
    <property type="match status" value="1"/>
</dbReference>
<keyword evidence="2" id="KW-0378">Hydrolase</keyword>
<keyword evidence="2" id="KW-0326">Glycosidase</keyword>
<dbReference type="GO" id="GO:0006284">
    <property type="term" value="P:base-excision repair"/>
    <property type="evidence" value="ECO:0007669"/>
    <property type="project" value="InterPro"/>
</dbReference>
<comment type="caution">
    <text evidence="2">The sequence shown here is derived from an EMBL/GenBank/DDBJ whole genome shotgun (WGS) entry which is preliminary data.</text>
</comment>
<reference evidence="2 3" key="1">
    <citation type="journal article" date="2015" name="Phytopathology">
        <title>Genomes of Candidatus Liberibacter solanacearum haplotype A from New Zealand and the USA suggest significant genome plasticity in the species.</title>
        <authorList>
            <person name="Thompson S.M."/>
            <person name="Johnson C.P."/>
            <person name="Lu A.Y."/>
            <person name="Frampton R.A."/>
            <person name="Sullivan K.L."/>
            <person name="Fiers M.W."/>
            <person name="Crowhurst R.N."/>
            <person name="Pitman A.R."/>
            <person name="Scott I."/>
            <person name="Gudmestad N.C."/>
            <person name="Smith G.R."/>
        </authorList>
    </citation>
    <scope>NUCLEOTIDE SEQUENCE [LARGE SCALE GENOMIC DNA]</scope>
    <source>
        <strain evidence="2 3">LsoNZ1</strain>
    </source>
</reference>
<evidence type="ECO:0000259" key="1">
    <source>
        <dbReference type="PROSITE" id="PS51068"/>
    </source>
</evidence>
<dbReference type="GO" id="GO:0008270">
    <property type="term" value="F:zinc ion binding"/>
    <property type="evidence" value="ECO:0007669"/>
    <property type="project" value="InterPro"/>
</dbReference>
<dbReference type="Proteomes" id="UP000033731">
    <property type="component" value="Unassembled WGS sequence"/>
</dbReference>
<dbReference type="SUPFAM" id="SSF81624">
    <property type="entry name" value="N-terminal domain of MutM-like DNA repair proteins"/>
    <property type="match status" value="1"/>
</dbReference>
<dbReference type="GO" id="GO:0008534">
    <property type="term" value="F:oxidized purine nucleobase lesion DNA N-glycosylase activity"/>
    <property type="evidence" value="ECO:0007669"/>
    <property type="project" value="UniProtKB-EC"/>
</dbReference>
<dbReference type="PROSITE" id="PS51068">
    <property type="entry name" value="FPG_CAT"/>
    <property type="match status" value="1"/>
</dbReference>
<dbReference type="AlphaFoldDB" id="A0A0F4VMT0"/>
<dbReference type="InterPro" id="IPR012319">
    <property type="entry name" value="FPG_cat"/>
</dbReference>
<dbReference type="InterPro" id="IPR035937">
    <property type="entry name" value="FPG_N"/>
</dbReference>
<dbReference type="SMART" id="SM00898">
    <property type="entry name" value="Fapy_DNA_glyco"/>
    <property type="match status" value="1"/>
</dbReference>
<sequence>MPELPEVEIIRRNLIPVMKNMILTDIWLHRKNLRFDFPPNFALNVRGKKITNVVRRAKYLLIELEDNLSIIAHLGMSGSFIVEDPSSTNSHKKKSKTLAIIMSPFLFQMRIKHKNIALSIMILVVLDSWT</sequence>
<dbReference type="Gene3D" id="3.20.190.10">
    <property type="entry name" value="MutM-like, N-terminal"/>
    <property type="match status" value="1"/>
</dbReference>
<feature type="domain" description="Formamidopyrimidine-DNA glycosylase catalytic" evidence="1">
    <location>
        <begin position="2"/>
        <end position="99"/>
    </location>
</feature>
<dbReference type="GO" id="GO:0003906">
    <property type="term" value="F:DNA-(apurinic or apyrimidinic site) endonuclease activity"/>
    <property type="evidence" value="ECO:0007669"/>
    <property type="project" value="InterPro"/>
</dbReference>
<evidence type="ECO:0000313" key="3">
    <source>
        <dbReference type="Proteomes" id="UP000033731"/>
    </source>
</evidence>
<accession>A0A0F4VMT0</accession>
<dbReference type="Pfam" id="PF01149">
    <property type="entry name" value="Fapy_DNA_glyco"/>
    <property type="match status" value="1"/>
</dbReference>
<proteinExistence type="predicted"/>